<evidence type="ECO:0000313" key="2">
    <source>
        <dbReference type="EMBL" id="AUG58673.1"/>
    </source>
</evidence>
<evidence type="ECO:0000256" key="1">
    <source>
        <dbReference type="SAM" id="Phobius"/>
    </source>
</evidence>
<keyword evidence="3" id="KW-1185">Reference proteome</keyword>
<organism evidence="2 3">
    <name type="scientific">Acetivibrio saccincola</name>
    <dbReference type="NCBI Taxonomy" id="1677857"/>
    <lineage>
        <taxon>Bacteria</taxon>
        <taxon>Bacillati</taxon>
        <taxon>Bacillota</taxon>
        <taxon>Clostridia</taxon>
        <taxon>Eubacteriales</taxon>
        <taxon>Oscillospiraceae</taxon>
        <taxon>Acetivibrio</taxon>
    </lineage>
</organism>
<keyword evidence="1" id="KW-0472">Membrane</keyword>
<reference evidence="2 3" key="1">
    <citation type="submission" date="2017-12" db="EMBL/GenBank/DDBJ databases">
        <title>Complete genome sequence of Herbivorax saccincola GGR1, a novel Cellulosome-producing hydrolytic bacterium in a thermophilic biogas plant, established by Illumina and Nanopore MinION sequencing.</title>
        <authorList>
            <person name="Pechtl A."/>
            <person name="Ruckert C."/>
            <person name="Koeck D.E."/>
            <person name="Maus I."/>
            <person name="Winkler A."/>
            <person name="Kalinowski J."/>
            <person name="Puhler A."/>
            <person name="Schwarz W.W."/>
            <person name="Zverlov V.V."/>
            <person name="Schluter A."/>
            <person name="Liebl W."/>
        </authorList>
    </citation>
    <scope>NUCLEOTIDE SEQUENCE [LARGE SCALE GENOMIC DNA]</scope>
    <source>
        <strain evidence="3">SR1</strain>
    </source>
</reference>
<accession>A0A2K9EKY3</accession>
<protein>
    <submittedName>
        <fullName evidence="2">Uncharacterized protein</fullName>
    </submittedName>
</protein>
<keyword evidence="1" id="KW-0812">Transmembrane</keyword>
<keyword evidence="1" id="KW-1133">Transmembrane helix</keyword>
<dbReference type="AlphaFoldDB" id="A0A2K9EKY3"/>
<evidence type="ECO:0000313" key="3">
    <source>
        <dbReference type="Proteomes" id="UP000233534"/>
    </source>
</evidence>
<gene>
    <name evidence="2" type="ORF">HVS_14060</name>
</gene>
<dbReference type="EMBL" id="CP025197">
    <property type="protein sequence ID" value="AUG58673.1"/>
    <property type="molecule type" value="Genomic_DNA"/>
</dbReference>
<dbReference type="KEGG" id="hsc:HVS_14060"/>
<sequence>MNLIVYTILSLLDGVLVFLWIKVLKKYGG</sequence>
<feature type="transmembrane region" description="Helical" evidence="1">
    <location>
        <begin position="6"/>
        <end position="24"/>
    </location>
</feature>
<proteinExistence type="predicted"/>
<name>A0A2K9EKY3_9FIRM</name>
<dbReference type="Proteomes" id="UP000233534">
    <property type="component" value="Chromosome"/>
</dbReference>